<dbReference type="InterPro" id="IPR050749">
    <property type="entry name" value="Glycosyl_Hydrolase_47"/>
</dbReference>
<evidence type="ECO:0000313" key="7">
    <source>
        <dbReference type="Proteomes" id="UP001206925"/>
    </source>
</evidence>
<keyword evidence="7" id="KW-1185">Reference proteome</keyword>
<evidence type="ECO:0000313" key="6">
    <source>
        <dbReference type="EMBL" id="KAI7758294.1"/>
    </source>
</evidence>
<comment type="similarity">
    <text evidence="3">Belongs to the glycosyl hydrolase 47 family.</text>
</comment>
<dbReference type="EMBL" id="JAMZMK010000008">
    <property type="protein sequence ID" value="KAI7758294.1"/>
    <property type="molecule type" value="Genomic_DNA"/>
</dbReference>
<comment type="caution">
    <text evidence="6">The sequence shown here is derived from an EMBL/GenBank/DDBJ whole genome shotgun (WGS) entry which is preliminary data.</text>
</comment>
<comment type="cofactor">
    <cofactor evidence="1">
        <name>Ca(2+)</name>
        <dbReference type="ChEBI" id="CHEBI:29108"/>
    </cofactor>
</comment>
<sequence>MFFRLLLKLNNLHSIKGHCFSTNAVESQLVSGVVDIPLAQSGEGIVECELLKWFVQEEAWEIRGDLNRGCTRLLSANTEQLQLAWFMGAMGDSFYEYLHYRDMWETSMKGLLSLVRKTAPSSFTYISEKIGNSLIDKMDELACFASGMIALGSSGYGPDESTKFLNLAEEIHHILARHIRRMATMREIAFNKISKTKRQGTEFMNEAPLLPRINLHAIRKEVLRDSTQHLM</sequence>
<evidence type="ECO:0000256" key="4">
    <source>
        <dbReference type="ARBA" id="ARBA00022801"/>
    </source>
</evidence>
<gene>
    <name evidence="6" type="ORF">M8C21_014656</name>
</gene>
<dbReference type="PANTHER" id="PTHR11742">
    <property type="entry name" value="MANNOSYL-OLIGOSACCHARIDE ALPHA-1,2-MANNOSIDASE-RELATED"/>
    <property type="match status" value="1"/>
</dbReference>
<comment type="pathway">
    <text evidence="2">Protein modification; protein glycosylation.</text>
</comment>
<dbReference type="Pfam" id="PF01532">
    <property type="entry name" value="Glyco_hydro_47"/>
    <property type="match status" value="1"/>
</dbReference>
<dbReference type="GO" id="GO:0004571">
    <property type="term" value="F:mannosyl-oligosaccharide 1,2-alpha-mannosidase activity"/>
    <property type="evidence" value="ECO:0007669"/>
    <property type="project" value="InterPro"/>
</dbReference>
<accession>A0AAD5DEL7</accession>
<dbReference type="GO" id="GO:0005509">
    <property type="term" value="F:calcium ion binding"/>
    <property type="evidence" value="ECO:0007669"/>
    <property type="project" value="InterPro"/>
</dbReference>
<dbReference type="Proteomes" id="UP001206925">
    <property type="component" value="Unassembled WGS sequence"/>
</dbReference>
<dbReference type="Gene3D" id="1.50.10.10">
    <property type="match status" value="1"/>
</dbReference>
<organism evidence="6 7">
    <name type="scientific">Ambrosia artemisiifolia</name>
    <name type="common">Common ragweed</name>
    <dbReference type="NCBI Taxonomy" id="4212"/>
    <lineage>
        <taxon>Eukaryota</taxon>
        <taxon>Viridiplantae</taxon>
        <taxon>Streptophyta</taxon>
        <taxon>Embryophyta</taxon>
        <taxon>Tracheophyta</taxon>
        <taxon>Spermatophyta</taxon>
        <taxon>Magnoliopsida</taxon>
        <taxon>eudicotyledons</taxon>
        <taxon>Gunneridae</taxon>
        <taxon>Pentapetalae</taxon>
        <taxon>asterids</taxon>
        <taxon>campanulids</taxon>
        <taxon>Asterales</taxon>
        <taxon>Asteraceae</taxon>
        <taxon>Asteroideae</taxon>
        <taxon>Heliantheae alliance</taxon>
        <taxon>Heliantheae</taxon>
        <taxon>Ambrosia</taxon>
    </lineage>
</organism>
<dbReference type="AlphaFoldDB" id="A0AAD5DEL7"/>
<evidence type="ECO:0000256" key="2">
    <source>
        <dbReference type="ARBA" id="ARBA00004922"/>
    </source>
</evidence>
<dbReference type="GO" id="GO:0000139">
    <property type="term" value="C:Golgi membrane"/>
    <property type="evidence" value="ECO:0007669"/>
    <property type="project" value="TreeGrafter"/>
</dbReference>
<dbReference type="InterPro" id="IPR036026">
    <property type="entry name" value="Seven-hairpin_glycosidases"/>
</dbReference>
<dbReference type="GO" id="GO:0005975">
    <property type="term" value="P:carbohydrate metabolic process"/>
    <property type="evidence" value="ECO:0007669"/>
    <property type="project" value="InterPro"/>
</dbReference>
<dbReference type="GO" id="GO:0005783">
    <property type="term" value="C:endoplasmic reticulum"/>
    <property type="evidence" value="ECO:0007669"/>
    <property type="project" value="TreeGrafter"/>
</dbReference>
<dbReference type="InterPro" id="IPR001382">
    <property type="entry name" value="Glyco_hydro_47"/>
</dbReference>
<keyword evidence="4" id="KW-0378">Hydrolase</keyword>
<evidence type="ECO:0000256" key="5">
    <source>
        <dbReference type="ARBA" id="ARBA00023157"/>
    </source>
</evidence>
<dbReference type="SUPFAM" id="SSF48225">
    <property type="entry name" value="Seven-hairpin glycosidases"/>
    <property type="match status" value="1"/>
</dbReference>
<protein>
    <submittedName>
        <fullName evidence="6">Uncharacterized protein</fullName>
    </submittedName>
</protein>
<dbReference type="PANTHER" id="PTHR11742:SF6">
    <property type="entry name" value="MANNOSYL-OLIGOSACCHARIDE ALPHA-1,2-MANNOSIDASE IA-RELATED"/>
    <property type="match status" value="1"/>
</dbReference>
<keyword evidence="5" id="KW-1015">Disulfide bond</keyword>
<reference evidence="6" key="1">
    <citation type="submission" date="2022-06" db="EMBL/GenBank/DDBJ databases">
        <title>Uncovering the hologenomic basis of an extraordinary plant invasion.</title>
        <authorList>
            <person name="Bieker V.C."/>
            <person name="Martin M.D."/>
            <person name="Gilbert T."/>
            <person name="Hodgins K."/>
            <person name="Battlay P."/>
            <person name="Petersen B."/>
            <person name="Wilson J."/>
        </authorList>
    </citation>
    <scope>NUCLEOTIDE SEQUENCE</scope>
    <source>
        <strain evidence="6">AA19_3_7</strain>
        <tissue evidence="6">Leaf</tissue>
    </source>
</reference>
<dbReference type="InterPro" id="IPR012341">
    <property type="entry name" value="6hp_glycosidase-like_sf"/>
</dbReference>
<evidence type="ECO:0000256" key="3">
    <source>
        <dbReference type="ARBA" id="ARBA00007658"/>
    </source>
</evidence>
<name>A0AAD5DEL7_AMBAR</name>
<evidence type="ECO:0000256" key="1">
    <source>
        <dbReference type="ARBA" id="ARBA00001913"/>
    </source>
</evidence>
<proteinExistence type="inferred from homology"/>